<dbReference type="GO" id="GO:0005829">
    <property type="term" value="C:cytosol"/>
    <property type="evidence" value="ECO:0007669"/>
    <property type="project" value="TreeGrafter"/>
</dbReference>
<dbReference type="InterPro" id="IPR000299">
    <property type="entry name" value="FERM_domain"/>
</dbReference>
<dbReference type="InterPro" id="IPR020635">
    <property type="entry name" value="Tyr_kinase_cat_dom"/>
</dbReference>
<keyword evidence="4 11" id="KW-0418">Kinase</keyword>
<dbReference type="GO" id="GO:0005126">
    <property type="term" value="F:cytokine receptor binding"/>
    <property type="evidence" value="ECO:0007669"/>
    <property type="project" value="TreeGrafter"/>
</dbReference>
<dbReference type="SUPFAM" id="SSF56112">
    <property type="entry name" value="Protein kinase-like (PK-like)"/>
    <property type="match status" value="2"/>
</dbReference>
<keyword evidence="8" id="KW-0829">Tyrosine-protein kinase</keyword>
<dbReference type="SUPFAM" id="SSF50729">
    <property type="entry name" value="PH domain-like"/>
    <property type="match status" value="1"/>
</dbReference>
<dbReference type="Gene3D" id="1.10.510.10">
    <property type="entry name" value="Transferase(Phosphotransferase) domain 1"/>
    <property type="match status" value="2"/>
</dbReference>
<dbReference type="InterPro" id="IPR008266">
    <property type="entry name" value="Tyr_kinase_AS"/>
</dbReference>
<comment type="subcellular location">
    <subcellularLocation>
        <location evidence="1">Endomembrane system</location>
    </subcellularLocation>
</comment>
<dbReference type="InterPro" id="IPR016251">
    <property type="entry name" value="Tyr_kinase_non-rcpt_Jak/Tyk2"/>
</dbReference>
<evidence type="ECO:0000259" key="10">
    <source>
        <dbReference type="PROSITE" id="PS50057"/>
    </source>
</evidence>
<dbReference type="PROSITE" id="PS50011">
    <property type="entry name" value="PROTEIN_KINASE_DOM"/>
    <property type="match status" value="2"/>
</dbReference>
<dbReference type="InterPro" id="IPR011993">
    <property type="entry name" value="PH-like_dom_sf"/>
</dbReference>
<dbReference type="PROSITE" id="PS00109">
    <property type="entry name" value="PROTEIN_KINASE_TYR"/>
    <property type="match status" value="1"/>
</dbReference>
<sequence>MAKTSLYIKTYFKKPVTLFSHDAWIPHLLKNYSILEIEEPGTSTFDQILLRCAEACNIPPLFLPLFSLCDYCTKHWIKPGARLDTYKFGEVGTTGNQKENCHIELRLRFTVKSECQIDGAVKQAKRYSTHGKPTSVLNENMLQYLFYQRREDFLQGHLKIDQGIGDGLGSALGVAVLDMLRLAYVLEKDVQEIRKVVPFKKLLPVSCQQQLASFSIINRLRVWMKFRHYLVHFRARCESWVNSQCNVSFFHSKYLENLELVVGYKNIETYKLNPISNFDSDCTNVEVGADCGIVKHCSNSKTPEKWCDFADIIDMSLQVRRNLDSETTIYILSLSQMNGCETKFLLTSVQEAESLASCIDGYYQILVDPHHYLCKDVASPMLVERLNRSCHGPMSYVFAEHILSSQSYQNVCDCLLRCSPESYDEYFITTITSVHPEVVIKNYKIDKVEGNLGIYGDDETHQHGSIGSLLQACIGGHYHGKVLPFNVDHLMNPQIKQRSNLIIQRCMDDDTKLYGGMISPTSHTTLIMQQDYTFVRHLGRGRYTENNLLAMRQQPEHQIVVKKVFDLSRRHDLGQKQHIDESFQESIMKFIHVSNVHIVKILGTMKNMLVLEYVPMGSITTFLQEQVEQPSPEWFVYVLWQLTHACTYLEDIDCPHGNICGKNVLLWQDQPQPLVKLSDPGVRTCQRTCGERTRQRIITEPALTVPWLAYEFCKVFEDPVIANPTICGDKWSFATTLCEICNCATYEPDNAYNLSGRMRTGYMTGSVVPIPDLLSSVGIGELINRCWSSYPLKRPAFRQILRELGTVLSSDYVLPPVRPNMRNAQNVNNRDRVTTELKVYDDRNLMLIKKLGEGHFGQVDLYQYDQFRNGRNELVAVKSVRRTSSDPQSTANIDNEIKTMKKVNHRYVVKLLGIAEPSVRIVMEYLQCGSLSEYLHRKKQEGVSILTLHQSLLGFASQIAQGMIALQEHRLLHRDLALRNILLGQAPPNPQYFVKISDFGLSRILAEDHDYYVVHPTDLPVQWYAPECLRLDGTRSFYFESDVWSYGVTIWEMFSYGAKPQYPGLPSITVHELFKLEELLRNGTRLCQPEHCPQQVYRIIVQCWSFDRCRRIKFDELRRRFDSLCAMHP</sequence>
<evidence type="ECO:0000256" key="4">
    <source>
        <dbReference type="ARBA" id="ARBA00022777"/>
    </source>
</evidence>
<dbReference type="InterPro" id="IPR051286">
    <property type="entry name" value="JAK"/>
</dbReference>
<dbReference type="InterPro" id="IPR041046">
    <property type="entry name" value="FERM_F2"/>
</dbReference>
<dbReference type="GO" id="GO:0035556">
    <property type="term" value="P:intracellular signal transduction"/>
    <property type="evidence" value="ECO:0007669"/>
    <property type="project" value="InterPro"/>
</dbReference>
<dbReference type="GO" id="GO:0030182">
    <property type="term" value="P:neuron differentiation"/>
    <property type="evidence" value="ECO:0007669"/>
    <property type="project" value="UniProtKB-ARBA"/>
</dbReference>
<reference evidence="11" key="1">
    <citation type="submission" date="2020-04" db="EMBL/GenBank/DDBJ databases">
        <authorList>
            <person name="Neveu A P."/>
        </authorList>
    </citation>
    <scope>NUCLEOTIDE SEQUENCE</scope>
    <source>
        <tissue evidence="11">Whole embryo</tissue>
    </source>
</reference>
<keyword evidence="5" id="KW-0067">ATP-binding</keyword>
<evidence type="ECO:0000256" key="2">
    <source>
        <dbReference type="ARBA" id="ARBA00022679"/>
    </source>
</evidence>
<dbReference type="SMART" id="SM00219">
    <property type="entry name" value="TyrKc"/>
    <property type="match status" value="1"/>
</dbReference>
<proteinExistence type="evidence at transcript level"/>
<dbReference type="EMBL" id="LR786094">
    <property type="protein sequence ID" value="CAB3257650.1"/>
    <property type="molecule type" value="mRNA"/>
</dbReference>
<evidence type="ECO:0000313" key="11">
    <source>
        <dbReference type="EMBL" id="CAB3257650.1"/>
    </source>
</evidence>
<dbReference type="GO" id="GO:0048468">
    <property type="term" value="P:cell development"/>
    <property type="evidence" value="ECO:0007669"/>
    <property type="project" value="UniProtKB-ARBA"/>
</dbReference>
<dbReference type="Pfam" id="PF07714">
    <property type="entry name" value="PK_Tyr_Ser-Thr"/>
    <property type="match status" value="2"/>
</dbReference>
<dbReference type="PANTHER" id="PTHR45807:SF7">
    <property type="entry name" value="TYROSINE-PROTEIN KINASE HOPSCOTCH"/>
    <property type="match status" value="1"/>
</dbReference>
<keyword evidence="6" id="KW-0727">SH2 domain</keyword>
<dbReference type="FunFam" id="1.10.510.10:FF:001512">
    <property type="entry name" value="Receptor tyrosine-protein kinase erbB-2"/>
    <property type="match status" value="1"/>
</dbReference>
<evidence type="ECO:0000259" key="9">
    <source>
        <dbReference type="PROSITE" id="PS50011"/>
    </source>
</evidence>
<dbReference type="InterPro" id="IPR011009">
    <property type="entry name" value="Kinase-like_dom_sf"/>
</dbReference>
<gene>
    <name evidence="11" type="primary">Jak-001</name>
</gene>
<dbReference type="SUPFAM" id="SSF55550">
    <property type="entry name" value="SH2 domain"/>
    <property type="match status" value="1"/>
</dbReference>
<dbReference type="GO" id="GO:0016020">
    <property type="term" value="C:membrane"/>
    <property type="evidence" value="ECO:0007669"/>
    <property type="project" value="InterPro"/>
</dbReference>
<keyword evidence="3" id="KW-0547">Nucleotide-binding</keyword>
<dbReference type="InterPro" id="IPR000719">
    <property type="entry name" value="Prot_kinase_dom"/>
</dbReference>
<dbReference type="GO" id="GO:0004715">
    <property type="term" value="F:non-membrane spanning protein tyrosine kinase activity"/>
    <property type="evidence" value="ECO:0007669"/>
    <property type="project" value="InterPro"/>
</dbReference>
<name>A0A6F9DG43_9ASCI</name>
<dbReference type="GO" id="GO:0005524">
    <property type="term" value="F:ATP binding"/>
    <property type="evidence" value="ECO:0007669"/>
    <property type="project" value="UniProtKB-KW"/>
</dbReference>
<evidence type="ECO:0000256" key="1">
    <source>
        <dbReference type="ARBA" id="ARBA00004308"/>
    </source>
</evidence>
<evidence type="ECO:0000256" key="7">
    <source>
        <dbReference type="ARBA" id="ARBA00023136"/>
    </source>
</evidence>
<dbReference type="GO" id="GO:0050793">
    <property type="term" value="P:regulation of developmental process"/>
    <property type="evidence" value="ECO:0007669"/>
    <property type="project" value="UniProtKB-ARBA"/>
</dbReference>
<dbReference type="InterPro" id="IPR001245">
    <property type="entry name" value="Ser-Thr/Tyr_kinase_cat_dom"/>
</dbReference>
<evidence type="ECO:0000256" key="3">
    <source>
        <dbReference type="ARBA" id="ARBA00022741"/>
    </source>
</evidence>
<dbReference type="Gene3D" id="3.30.200.20">
    <property type="entry name" value="Phosphorylase Kinase, domain 1"/>
    <property type="match status" value="1"/>
</dbReference>
<evidence type="ECO:0000256" key="8">
    <source>
        <dbReference type="ARBA" id="ARBA00023137"/>
    </source>
</evidence>
<dbReference type="GO" id="GO:0019221">
    <property type="term" value="P:cytokine-mediated signaling pathway"/>
    <property type="evidence" value="ECO:0007669"/>
    <property type="project" value="TreeGrafter"/>
</dbReference>
<evidence type="ECO:0000256" key="6">
    <source>
        <dbReference type="ARBA" id="ARBA00022999"/>
    </source>
</evidence>
<dbReference type="PANTHER" id="PTHR45807">
    <property type="entry name" value="TYROSINE-PROTEIN KINASE HOPSCOTCH"/>
    <property type="match status" value="1"/>
</dbReference>
<protein>
    <submittedName>
        <fullName evidence="11">JAK Janus kinase</fullName>
    </submittedName>
</protein>
<dbReference type="GO" id="GO:0012505">
    <property type="term" value="C:endomembrane system"/>
    <property type="evidence" value="ECO:0007669"/>
    <property type="project" value="UniProtKB-SubCell"/>
</dbReference>
<dbReference type="Pfam" id="PF18377">
    <property type="entry name" value="FERM_F2"/>
    <property type="match status" value="1"/>
</dbReference>
<feature type="domain" description="FERM" evidence="10">
    <location>
        <begin position="23"/>
        <end position="370"/>
    </location>
</feature>
<keyword evidence="2" id="KW-0808">Transferase</keyword>
<dbReference type="AlphaFoldDB" id="A0A6F9DG43"/>
<evidence type="ECO:0000256" key="5">
    <source>
        <dbReference type="ARBA" id="ARBA00022840"/>
    </source>
</evidence>
<dbReference type="Gene3D" id="2.30.29.30">
    <property type="entry name" value="Pleckstrin-homology domain (PH domain)/Phosphotyrosine-binding domain (PTB)"/>
    <property type="match status" value="1"/>
</dbReference>
<accession>A0A6F9DG43</accession>
<feature type="domain" description="Protein kinase" evidence="9">
    <location>
        <begin position="845"/>
        <end position="1129"/>
    </location>
</feature>
<dbReference type="PRINTS" id="PR01823">
    <property type="entry name" value="JANUSKINASE"/>
</dbReference>
<organism evidence="11">
    <name type="scientific">Phallusia mammillata</name>
    <dbReference type="NCBI Taxonomy" id="59560"/>
    <lineage>
        <taxon>Eukaryota</taxon>
        <taxon>Metazoa</taxon>
        <taxon>Chordata</taxon>
        <taxon>Tunicata</taxon>
        <taxon>Ascidiacea</taxon>
        <taxon>Phlebobranchia</taxon>
        <taxon>Ascidiidae</taxon>
        <taxon>Phallusia</taxon>
    </lineage>
</organism>
<dbReference type="InterPro" id="IPR036860">
    <property type="entry name" value="SH2_dom_sf"/>
</dbReference>
<keyword evidence="7" id="KW-0472">Membrane</keyword>
<feature type="domain" description="Protein kinase" evidence="9">
    <location>
        <begin position="532"/>
        <end position="813"/>
    </location>
</feature>
<dbReference type="GO" id="GO:0007259">
    <property type="term" value="P:cell surface receptor signaling pathway via JAK-STAT"/>
    <property type="evidence" value="ECO:0007669"/>
    <property type="project" value="TreeGrafter"/>
</dbReference>
<dbReference type="PROSITE" id="PS50057">
    <property type="entry name" value="FERM_3"/>
    <property type="match status" value="1"/>
</dbReference>